<organism evidence="5 6">
    <name type="scientific">Vibrio xiamenensis</name>
    <dbReference type="NCBI Taxonomy" id="861298"/>
    <lineage>
        <taxon>Bacteria</taxon>
        <taxon>Pseudomonadati</taxon>
        <taxon>Pseudomonadota</taxon>
        <taxon>Gammaproteobacteria</taxon>
        <taxon>Vibrionales</taxon>
        <taxon>Vibrionaceae</taxon>
        <taxon>Vibrio</taxon>
    </lineage>
</organism>
<dbReference type="EMBL" id="FNDD01000011">
    <property type="protein sequence ID" value="SDH23651.1"/>
    <property type="molecule type" value="Genomic_DNA"/>
</dbReference>
<dbReference type="InterPro" id="IPR036388">
    <property type="entry name" value="WH-like_DNA-bd_sf"/>
</dbReference>
<keyword evidence="6" id="KW-1185">Reference proteome</keyword>
<dbReference type="GO" id="GO:0043200">
    <property type="term" value="P:response to amino acid"/>
    <property type="evidence" value="ECO:0007669"/>
    <property type="project" value="TreeGrafter"/>
</dbReference>
<dbReference type="GO" id="GO:0043565">
    <property type="term" value="F:sequence-specific DNA binding"/>
    <property type="evidence" value="ECO:0007669"/>
    <property type="project" value="InterPro"/>
</dbReference>
<dbReference type="InterPro" id="IPR019888">
    <property type="entry name" value="Tscrpt_reg_AsnC-like"/>
</dbReference>
<evidence type="ECO:0000256" key="3">
    <source>
        <dbReference type="ARBA" id="ARBA00023163"/>
    </source>
</evidence>
<dbReference type="AlphaFoldDB" id="A0A1G8ARM3"/>
<dbReference type="SUPFAM" id="SSF54909">
    <property type="entry name" value="Dimeric alpha+beta barrel"/>
    <property type="match status" value="1"/>
</dbReference>
<evidence type="ECO:0000313" key="6">
    <source>
        <dbReference type="Proteomes" id="UP000198854"/>
    </source>
</evidence>
<dbReference type="PROSITE" id="PS00519">
    <property type="entry name" value="HTH_ASNC_1"/>
    <property type="match status" value="1"/>
</dbReference>
<evidence type="ECO:0000256" key="2">
    <source>
        <dbReference type="ARBA" id="ARBA00023125"/>
    </source>
</evidence>
<dbReference type="Proteomes" id="UP000198854">
    <property type="component" value="Unassembled WGS sequence"/>
</dbReference>
<keyword evidence="2 5" id="KW-0238">DNA-binding</keyword>
<dbReference type="GO" id="GO:0006355">
    <property type="term" value="P:regulation of DNA-templated transcription"/>
    <property type="evidence" value="ECO:0007669"/>
    <property type="project" value="UniProtKB-ARBA"/>
</dbReference>
<dbReference type="SUPFAM" id="SSF46785">
    <property type="entry name" value="Winged helix' DNA-binding domain"/>
    <property type="match status" value="1"/>
</dbReference>
<evidence type="ECO:0000313" key="5">
    <source>
        <dbReference type="EMBL" id="SDH23651.1"/>
    </source>
</evidence>
<accession>A0A1G8ARM3</accession>
<dbReference type="InterPro" id="IPR019887">
    <property type="entry name" value="Tscrpt_reg_AsnC/Lrp_C"/>
</dbReference>
<dbReference type="GO" id="GO:0005829">
    <property type="term" value="C:cytosol"/>
    <property type="evidence" value="ECO:0007669"/>
    <property type="project" value="TreeGrafter"/>
</dbReference>
<name>A0A1G8ARM3_9VIBR</name>
<dbReference type="PRINTS" id="PR00033">
    <property type="entry name" value="HTHASNC"/>
</dbReference>
<dbReference type="InterPro" id="IPR011008">
    <property type="entry name" value="Dimeric_a/b-barrel"/>
</dbReference>
<reference evidence="5 6" key="1">
    <citation type="submission" date="2016-10" db="EMBL/GenBank/DDBJ databases">
        <authorList>
            <person name="de Groot N.N."/>
        </authorList>
    </citation>
    <scope>NUCLEOTIDE SEQUENCE [LARGE SCALE GENOMIC DNA]</scope>
    <source>
        <strain evidence="5 6">CGMCC 1.10228</strain>
    </source>
</reference>
<dbReference type="STRING" id="861298.SAMN04488136_11195"/>
<dbReference type="InterPro" id="IPR011991">
    <property type="entry name" value="ArsR-like_HTH"/>
</dbReference>
<proteinExistence type="predicted"/>
<dbReference type="CDD" id="cd00090">
    <property type="entry name" value="HTH_ARSR"/>
    <property type="match status" value="1"/>
</dbReference>
<gene>
    <name evidence="5" type="ORF">SAMN04488136_11195</name>
</gene>
<feature type="domain" description="HTH asnC-type" evidence="4">
    <location>
        <begin position="1"/>
        <end position="68"/>
    </location>
</feature>
<protein>
    <submittedName>
        <fullName evidence="5">DNA-binding transcriptional regulator, Lrp family</fullName>
    </submittedName>
</protein>
<dbReference type="PANTHER" id="PTHR30154">
    <property type="entry name" value="LEUCINE-RESPONSIVE REGULATORY PROTEIN"/>
    <property type="match status" value="1"/>
</dbReference>
<dbReference type="PANTHER" id="PTHR30154:SF34">
    <property type="entry name" value="TRANSCRIPTIONAL REGULATOR AZLB"/>
    <property type="match status" value="1"/>
</dbReference>
<evidence type="ECO:0000256" key="1">
    <source>
        <dbReference type="ARBA" id="ARBA00023015"/>
    </source>
</evidence>
<evidence type="ECO:0000259" key="4">
    <source>
        <dbReference type="PROSITE" id="PS50956"/>
    </source>
</evidence>
<keyword evidence="3" id="KW-0804">Transcription</keyword>
<dbReference type="Gene3D" id="1.10.10.10">
    <property type="entry name" value="Winged helix-like DNA-binding domain superfamily/Winged helix DNA-binding domain"/>
    <property type="match status" value="1"/>
</dbReference>
<dbReference type="InterPro" id="IPR000485">
    <property type="entry name" value="AsnC-type_HTH_dom"/>
</dbReference>
<dbReference type="PROSITE" id="PS50956">
    <property type="entry name" value="HTH_ASNC_2"/>
    <property type="match status" value="1"/>
</dbReference>
<dbReference type="Pfam" id="PF13404">
    <property type="entry name" value="HTH_AsnC-type"/>
    <property type="match status" value="1"/>
</dbReference>
<dbReference type="Gene3D" id="3.30.70.920">
    <property type="match status" value="1"/>
</dbReference>
<dbReference type="InterPro" id="IPR036390">
    <property type="entry name" value="WH_DNA-bd_sf"/>
</dbReference>
<dbReference type="OrthoDB" id="5476at2"/>
<sequence length="149" mass="16907">MDKFDNLILDILKFNARRSVSDIARDVNLSRSAVTARIKRLESDGQILGYHATLARDQQKPEMICAYLALKFDTSNSLQRCESHAQFIYQLDGVKSCRAISGETDMMLYVEVPSMAKMSELHEALYSIPELKHLTTHTILTEFFDISGC</sequence>
<dbReference type="SMART" id="SM00344">
    <property type="entry name" value="HTH_ASNC"/>
    <property type="match status" value="1"/>
</dbReference>
<dbReference type="Pfam" id="PF01037">
    <property type="entry name" value="AsnC_trans_reg"/>
    <property type="match status" value="1"/>
</dbReference>
<keyword evidence="1" id="KW-0805">Transcription regulation</keyword>
<dbReference type="RefSeq" id="WP_093273503.1">
    <property type="nucleotide sequence ID" value="NZ_FNDD01000011.1"/>
</dbReference>
<dbReference type="InterPro" id="IPR019885">
    <property type="entry name" value="Tscrpt_reg_HTH_AsnC-type_CS"/>
</dbReference>